<feature type="region of interest" description="Disordered" evidence="1">
    <location>
        <begin position="93"/>
        <end position="209"/>
    </location>
</feature>
<name>A0AAV7VE20_PLEWA</name>
<dbReference type="AlphaFoldDB" id="A0AAV7VE20"/>
<sequence>MELYTTQALSGQQETCLTGRRTDVGLVTPVIEPTRAELFVTIQGSRDALEGKIESVVVEVNLLRGDLWKVSNRVRITKGSISELRTEVDTPQRQMAEVTSKAGTLKDREDDAEATEAATTHNKEWLLAQIRGARTSQSSTEEPNDSCDSDELGEGQREVSYEADGPKKSCRVTSREGKRLAKKKGGGDNPKTPEESAHSPRKKLRPADEIQIEGLDLAPCNKKEEDRRERPWVKKERNFDNWRDAFRIMACVIVEKFRHCVKDM</sequence>
<protein>
    <submittedName>
        <fullName evidence="2">Uncharacterized protein</fullName>
    </submittedName>
</protein>
<dbReference type="Proteomes" id="UP001066276">
    <property type="component" value="Chromosome 2_1"/>
</dbReference>
<gene>
    <name evidence="2" type="ORF">NDU88_002569</name>
</gene>
<evidence type="ECO:0000313" key="3">
    <source>
        <dbReference type="Proteomes" id="UP001066276"/>
    </source>
</evidence>
<comment type="caution">
    <text evidence="2">The sequence shown here is derived from an EMBL/GenBank/DDBJ whole genome shotgun (WGS) entry which is preliminary data.</text>
</comment>
<keyword evidence="3" id="KW-1185">Reference proteome</keyword>
<evidence type="ECO:0000256" key="1">
    <source>
        <dbReference type="SAM" id="MobiDB-lite"/>
    </source>
</evidence>
<feature type="compositionally biased region" description="Acidic residues" evidence="1">
    <location>
        <begin position="142"/>
        <end position="153"/>
    </location>
</feature>
<organism evidence="2 3">
    <name type="scientific">Pleurodeles waltl</name>
    <name type="common">Iberian ribbed newt</name>
    <dbReference type="NCBI Taxonomy" id="8319"/>
    <lineage>
        <taxon>Eukaryota</taxon>
        <taxon>Metazoa</taxon>
        <taxon>Chordata</taxon>
        <taxon>Craniata</taxon>
        <taxon>Vertebrata</taxon>
        <taxon>Euteleostomi</taxon>
        <taxon>Amphibia</taxon>
        <taxon>Batrachia</taxon>
        <taxon>Caudata</taxon>
        <taxon>Salamandroidea</taxon>
        <taxon>Salamandridae</taxon>
        <taxon>Pleurodelinae</taxon>
        <taxon>Pleurodeles</taxon>
    </lineage>
</organism>
<feature type="compositionally biased region" description="Basic and acidic residues" evidence="1">
    <location>
        <begin position="154"/>
        <end position="179"/>
    </location>
</feature>
<evidence type="ECO:0000313" key="2">
    <source>
        <dbReference type="EMBL" id="KAJ1198730.1"/>
    </source>
</evidence>
<accession>A0AAV7VE20</accession>
<dbReference type="EMBL" id="JANPWB010000003">
    <property type="protein sequence ID" value="KAJ1198730.1"/>
    <property type="molecule type" value="Genomic_DNA"/>
</dbReference>
<reference evidence="2" key="1">
    <citation type="journal article" date="2022" name="bioRxiv">
        <title>Sequencing and chromosome-scale assembly of the giantPleurodeles waltlgenome.</title>
        <authorList>
            <person name="Brown T."/>
            <person name="Elewa A."/>
            <person name="Iarovenko S."/>
            <person name="Subramanian E."/>
            <person name="Araus A.J."/>
            <person name="Petzold A."/>
            <person name="Susuki M."/>
            <person name="Suzuki K.-i.T."/>
            <person name="Hayashi T."/>
            <person name="Toyoda A."/>
            <person name="Oliveira C."/>
            <person name="Osipova E."/>
            <person name="Leigh N.D."/>
            <person name="Simon A."/>
            <person name="Yun M.H."/>
        </authorList>
    </citation>
    <scope>NUCLEOTIDE SEQUENCE</scope>
    <source>
        <strain evidence="2">20211129_DDA</strain>
        <tissue evidence="2">Liver</tissue>
    </source>
</reference>
<proteinExistence type="predicted"/>